<dbReference type="PANTHER" id="PTHR24567:SF74">
    <property type="entry name" value="HTH-TYPE TRANSCRIPTIONAL REGULATOR ARCR"/>
    <property type="match status" value="1"/>
</dbReference>
<dbReference type="GO" id="GO:0005829">
    <property type="term" value="C:cytosol"/>
    <property type="evidence" value="ECO:0007669"/>
    <property type="project" value="TreeGrafter"/>
</dbReference>
<dbReference type="InterPro" id="IPR018488">
    <property type="entry name" value="cNMP-bd_CS"/>
</dbReference>
<dbReference type="InterPro" id="IPR050397">
    <property type="entry name" value="Env_Response_Regulators"/>
</dbReference>
<name>A0A081BQ18_9BACT</name>
<dbReference type="Gene3D" id="2.60.120.10">
    <property type="entry name" value="Jelly Rolls"/>
    <property type="match status" value="1"/>
</dbReference>
<feature type="domain" description="Cyclic nucleotide-binding" evidence="1">
    <location>
        <begin position="1"/>
        <end position="113"/>
    </location>
</feature>
<dbReference type="Proteomes" id="UP000030700">
    <property type="component" value="Unassembled WGS sequence"/>
</dbReference>
<dbReference type="AlphaFoldDB" id="A0A081BQ18"/>
<organism evidence="2">
    <name type="scientific">Candidatus Moduliflexus flocculans</name>
    <dbReference type="NCBI Taxonomy" id="1499966"/>
    <lineage>
        <taxon>Bacteria</taxon>
        <taxon>Candidatus Moduliflexota</taxon>
        <taxon>Candidatus Moduliflexia</taxon>
        <taxon>Candidatus Moduliflexales</taxon>
        <taxon>Candidatus Moduliflexaceae</taxon>
    </lineage>
</organism>
<evidence type="ECO:0000259" key="1">
    <source>
        <dbReference type="PROSITE" id="PS50042"/>
    </source>
</evidence>
<proteinExistence type="predicted"/>
<protein>
    <submittedName>
        <fullName evidence="2">Transcriptional regulatory protein</fullName>
    </submittedName>
</protein>
<dbReference type="Pfam" id="PF00027">
    <property type="entry name" value="cNMP_binding"/>
    <property type="match status" value="1"/>
</dbReference>
<dbReference type="InterPro" id="IPR000595">
    <property type="entry name" value="cNMP-bd_dom"/>
</dbReference>
<dbReference type="HOGENOM" id="CLU_1164065_0_0_0"/>
<dbReference type="PRINTS" id="PR00103">
    <property type="entry name" value="CAMPKINASE"/>
</dbReference>
<dbReference type="SUPFAM" id="SSF51206">
    <property type="entry name" value="cAMP-binding domain-like"/>
    <property type="match status" value="1"/>
</dbReference>
<dbReference type="InterPro" id="IPR014710">
    <property type="entry name" value="RmlC-like_jellyroll"/>
</dbReference>
<dbReference type="PANTHER" id="PTHR24567">
    <property type="entry name" value="CRP FAMILY TRANSCRIPTIONAL REGULATORY PROTEIN"/>
    <property type="match status" value="1"/>
</dbReference>
<sequence length="238" mass="26286">MNNELYKQHEQLRVKAGTPIFHENDFSDSMYVVQQGRVQISKSVMAGVEKTLTILEEGEYFGEMSLLLNSPRSATAVALDDSVLIKLGREEFKQLLQASPEAGIAMLTQLAGRLEKSTREAILIALEMALLEQRPPSSAAVRSSSPQFIAAGSFDLANLPAILECSKTLHWDAQTQVVAQLLKPGESKDALVYVLQLQDYRELLKLTACFGALVEWKISVAVDPADARLKESEQDLHD</sequence>
<evidence type="ECO:0000313" key="3">
    <source>
        <dbReference type="Proteomes" id="UP000030700"/>
    </source>
</evidence>
<keyword evidence="3" id="KW-1185">Reference proteome</keyword>
<dbReference type="GO" id="GO:0003700">
    <property type="term" value="F:DNA-binding transcription factor activity"/>
    <property type="evidence" value="ECO:0007669"/>
    <property type="project" value="TreeGrafter"/>
</dbReference>
<dbReference type="PROSITE" id="PS00889">
    <property type="entry name" value="CNMP_BINDING_2"/>
    <property type="match status" value="1"/>
</dbReference>
<reference evidence="2" key="1">
    <citation type="journal article" date="2015" name="PeerJ">
        <title>First genomic representation of candidate bacterial phylum KSB3 points to enhanced environmental sensing as a trigger of wastewater bulking.</title>
        <authorList>
            <person name="Sekiguchi Y."/>
            <person name="Ohashi A."/>
            <person name="Parks D.H."/>
            <person name="Yamauchi T."/>
            <person name="Tyson G.W."/>
            <person name="Hugenholtz P."/>
        </authorList>
    </citation>
    <scope>NUCLEOTIDE SEQUENCE [LARGE SCALE GENOMIC DNA]</scope>
</reference>
<gene>
    <name evidence="2" type="ORF">U14_03735</name>
</gene>
<dbReference type="CDD" id="cd00038">
    <property type="entry name" value="CAP_ED"/>
    <property type="match status" value="1"/>
</dbReference>
<dbReference type="STRING" id="1499966.U14_03735"/>
<accession>A0A081BQ18</accession>
<dbReference type="PROSITE" id="PS50042">
    <property type="entry name" value="CNMP_BINDING_3"/>
    <property type="match status" value="1"/>
</dbReference>
<dbReference type="SMART" id="SM00100">
    <property type="entry name" value="cNMP"/>
    <property type="match status" value="1"/>
</dbReference>
<dbReference type="InterPro" id="IPR018490">
    <property type="entry name" value="cNMP-bd_dom_sf"/>
</dbReference>
<dbReference type="EMBL" id="DF820458">
    <property type="protein sequence ID" value="GAK52484.1"/>
    <property type="molecule type" value="Genomic_DNA"/>
</dbReference>
<evidence type="ECO:0000313" key="2">
    <source>
        <dbReference type="EMBL" id="GAK52484.1"/>
    </source>
</evidence>